<evidence type="ECO:0008006" key="2">
    <source>
        <dbReference type="Google" id="ProtNLM"/>
    </source>
</evidence>
<dbReference type="AlphaFoldDB" id="X1PZU7"/>
<organism evidence="1">
    <name type="scientific">marine sediment metagenome</name>
    <dbReference type="NCBI Taxonomy" id="412755"/>
    <lineage>
        <taxon>unclassified sequences</taxon>
        <taxon>metagenomes</taxon>
        <taxon>ecological metagenomes</taxon>
    </lineage>
</organism>
<proteinExistence type="predicted"/>
<dbReference type="EMBL" id="BARV01041121">
    <property type="protein sequence ID" value="GAI48016.1"/>
    <property type="molecule type" value="Genomic_DNA"/>
</dbReference>
<comment type="caution">
    <text evidence="1">The sequence shown here is derived from an EMBL/GenBank/DDBJ whole genome shotgun (WGS) entry which is preliminary data.</text>
</comment>
<accession>X1PZU7</accession>
<feature type="non-terminal residue" evidence="1">
    <location>
        <position position="1"/>
    </location>
</feature>
<dbReference type="Gene3D" id="2.60.120.200">
    <property type="match status" value="1"/>
</dbReference>
<sequence>SSYDGIVSINDGSCAYRIMISPDYHPFYDPGTHNDQNVTDYTFKLGKWYHYAMTVLGGGDATIYVDGNAIHTSTAGVPTTLPNGNDVLMGTGEGPGVHPTQGIIDEVRIYNQALTAAEIQKHYAEGLERHLSYSR</sequence>
<protein>
    <recommendedName>
        <fullName evidence="2">LamG-like jellyroll fold domain-containing protein</fullName>
    </recommendedName>
</protein>
<dbReference type="SUPFAM" id="SSF49899">
    <property type="entry name" value="Concanavalin A-like lectins/glucanases"/>
    <property type="match status" value="1"/>
</dbReference>
<dbReference type="Pfam" id="PF13385">
    <property type="entry name" value="Laminin_G_3"/>
    <property type="match status" value="1"/>
</dbReference>
<evidence type="ECO:0000313" key="1">
    <source>
        <dbReference type="EMBL" id="GAI48016.1"/>
    </source>
</evidence>
<gene>
    <name evidence="1" type="ORF">S06H3_62393</name>
</gene>
<dbReference type="InterPro" id="IPR013320">
    <property type="entry name" value="ConA-like_dom_sf"/>
</dbReference>
<reference evidence="1" key="1">
    <citation type="journal article" date="2014" name="Front. Microbiol.">
        <title>High frequency of phylogenetically diverse reductive dehalogenase-homologous genes in deep subseafloor sedimentary metagenomes.</title>
        <authorList>
            <person name="Kawai M."/>
            <person name="Futagami T."/>
            <person name="Toyoda A."/>
            <person name="Takaki Y."/>
            <person name="Nishi S."/>
            <person name="Hori S."/>
            <person name="Arai W."/>
            <person name="Tsubouchi T."/>
            <person name="Morono Y."/>
            <person name="Uchiyama I."/>
            <person name="Ito T."/>
            <person name="Fujiyama A."/>
            <person name="Inagaki F."/>
            <person name="Takami H."/>
        </authorList>
    </citation>
    <scope>NUCLEOTIDE SEQUENCE</scope>
    <source>
        <strain evidence="1">Expedition CK06-06</strain>
    </source>
</reference>
<name>X1PZU7_9ZZZZ</name>